<organism evidence="7 8">
    <name type="scientific">Calocera cornea HHB12733</name>
    <dbReference type="NCBI Taxonomy" id="1353952"/>
    <lineage>
        <taxon>Eukaryota</taxon>
        <taxon>Fungi</taxon>
        <taxon>Dikarya</taxon>
        <taxon>Basidiomycota</taxon>
        <taxon>Agaricomycotina</taxon>
        <taxon>Dacrymycetes</taxon>
        <taxon>Dacrymycetales</taxon>
        <taxon>Dacrymycetaceae</taxon>
        <taxon>Calocera</taxon>
    </lineage>
</organism>
<comment type="subcellular location">
    <subcellularLocation>
        <location evidence="1">Endomembrane system</location>
        <topology evidence="1">Multi-pass membrane protein</topology>
    </subcellularLocation>
</comment>
<dbReference type="InParanoid" id="A0A165K0C2"/>
<feature type="transmembrane region" description="Helical" evidence="6">
    <location>
        <begin position="197"/>
        <end position="215"/>
    </location>
</feature>
<dbReference type="GO" id="GO:0005886">
    <property type="term" value="C:plasma membrane"/>
    <property type="evidence" value="ECO:0007669"/>
    <property type="project" value="TreeGrafter"/>
</dbReference>
<name>A0A165K0C2_9BASI</name>
<evidence type="ECO:0000256" key="6">
    <source>
        <dbReference type="SAM" id="Phobius"/>
    </source>
</evidence>
<dbReference type="InterPro" id="IPR011701">
    <property type="entry name" value="MFS"/>
</dbReference>
<proteinExistence type="predicted"/>
<evidence type="ECO:0000256" key="1">
    <source>
        <dbReference type="ARBA" id="ARBA00004127"/>
    </source>
</evidence>
<sequence length="538" mass="59598">MHLRMAGPLRLLVSVGLGPRLWRGRNIVRRPREHWTEGRPKSEEGRREEAAELAVVEQVREGHTAPEGDADAVQSDQRWPVMTKMELQLMFIASIIGTAMPTIASQFDSLSQQQWISLAYLLTSTVFQPLFGRATDLWGSRSVFFVTIFFSEFGNFIWLCCARAIAGAGAGGLAVVIMVVISQMVSLRECPKYMGIVYVRLVVSTVFGPPNITWWDIDFGGVALLACFTVSLALAFNWGGVVHAWNSPLIIVLLVVRFVLAFGFVLWEVKVAPFPLIPMNRFMYRDVTAGVANNFFSSVSLQGILLYIPSYYQIVRKDSQIISGLDILPYVVPLLATSTIIGRVITKTGRVREYLWLGELIDLVGTGLLTLVDGRYPRAVEYVLHAMAGTGAGLLMQTITLSVQSAVTKDLIATATTMTLWSRRLGIILSAAIQGSILSNTFKKGILASAAAAPYVNQLLAADNVTYLPPEVQVAAEQSYGTAFQMMMVATPPSARQDFCGDWPRRSQNWTRPPPTLRCRYREYLHCTRGGMKLLVYI</sequence>
<evidence type="ECO:0000256" key="2">
    <source>
        <dbReference type="ARBA" id="ARBA00022448"/>
    </source>
</evidence>
<evidence type="ECO:0000313" key="8">
    <source>
        <dbReference type="Proteomes" id="UP000076842"/>
    </source>
</evidence>
<dbReference type="PANTHER" id="PTHR23501">
    <property type="entry name" value="MAJOR FACILITATOR SUPERFAMILY"/>
    <property type="match status" value="1"/>
</dbReference>
<keyword evidence="3 6" id="KW-0812">Transmembrane</keyword>
<evidence type="ECO:0000256" key="4">
    <source>
        <dbReference type="ARBA" id="ARBA00022989"/>
    </source>
</evidence>
<feature type="transmembrane region" description="Helical" evidence="6">
    <location>
        <begin position="165"/>
        <end position="185"/>
    </location>
</feature>
<dbReference type="Proteomes" id="UP000076842">
    <property type="component" value="Unassembled WGS sequence"/>
</dbReference>
<feature type="transmembrane region" description="Helical" evidence="6">
    <location>
        <begin position="221"/>
        <end position="242"/>
    </location>
</feature>
<gene>
    <name evidence="7" type="ORF">CALCODRAFT_505538</name>
</gene>
<feature type="transmembrane region" description="Helical" evidence="6">
    <location>
        <begin position="143"/>
        <end position="159"/>
    </location>
</feature>
<dbReference type="PANTHER" id="PTHR23501:SF191">
    <property type="entry name" value="VACUOLAR BASIC AMINO ACID TRANSPORTER 4"/>
    <property type="match status" value="1"/>
</dbReference>
<dbReference type="OrthoDB" id="10021397at2759"/>
<feature type="transmembrane region" description="Helical" evidence="6">
    <location>
        <begin position="249"/>
        <end position="267"/>
    </location>
</feature>
<dbReference type="EMBL" id="KV423916">
    <property type="protein sequence ID" value="KZT62498.1"/>
    <property type="molecule type" value="Genomic_DNA"/>
</dbReference>
<evidence type="ECO:0000313" key="7">
    <source>
        <dbReference type="EMBL" id="KZT62498.1"/>
    </source>
</evidence>
<feature type="transmembrane region" description="Helical" evidence="6">
    <location>
        <begin position="87"/>
        <end position="107"/>
    </location>
</feature>
<keyword evidence="4 6" id="KW-1133">Transmembrane helix</keyword>
<protein>
    <submittedName>
        <fullName evidence="7">MFS general substrate transporter</fullName>
    </submittedName>
</protein>
<dbReference type="GO" id="GO:0012505">
    <property type="term" value="C:endomembrane system"/>
    <property type="evidence" value="ECO:0007669"/>
    <property type="project" value="UniProtKB-SubCell"/>
</dbReference>
<dbReference type="GO" id="GO:0022857">
    <property type="term" value="F:transmembrane transporter activity"/>
    <property type="evidence" value="ECO:0007669"/>
    <property type="project" value="InterPro"/>
</dbReference>
<keyword evidence="2" id="KW-0813">Transport</keyword>
<dbReference type="Pfam" id="PF07690">
    <property type="entry name" value="MFS_1"/>
    <property type="match status" value="1"/>
</dbReference>
<keyword evidence="8" id="KW-1185">Reference proteome</keyword>
<feature type="transmembrane region" description="Helical" evidence="6">
    <location>
        <begin position="321"/>
        <end position="342"/>
    </location>
</feature>
<dbReference type="SUPFAM" id="SSF103473">
    <property type="entry name" value="MFS general substrate transporter"/>
    <property type="match status" value="1"/>
</dbReference>
<reference evidence="7 8" key="1">
    <citation type="journal article" date="2016" name="Mol. Biol. Evol.">
        <title>Comparative Genomics of Early-Diverging Mushroom-Forming Fungi Provides Insights into the Origins of Lignocellulose Decay Capabilities.</title>
        <authorList>
            <person name="Nagy L.G."/>
            <person name="Riley R."/>
            <person name="Tritt A."/>
            <person name="Adam C."/>
            <person name="Daum C."/>
            <person name="Floudas D."/>
            <person name="Sun H."/>
            <person name="Yadav J.S."/>
            <person name="Pangilinan J."/>
            <person name="Larsson K.H."/>
            <person name="Matsuura K."/>
            <person name="Barry K."/>
            <person name="Labutti K."/>
            <person name="Kuo R."/>
            <person name="Ohm R.A."/>
            <person name="Bhattacharya S.S."/>
            <person name="Shirouzu T."/>
            <person name="Yoshinaga Y."/>
            <person name="Martin F.M."/>
            <person name="Grigoriev I.V."/>
            <person name="Hibbett D.S."/>
        </authorList>
    </citation>
    <scope>NUCLEOTIDE SEQUENCE [LARGE SCALE GENOMIC DNA]</scope>
    <source>
        <strain evidence="7 8">HHB12733</strain>
    </source>
</reference>
<feature type="transmembrane region" description="Helical" evidence="6">
    <location>
        <begin position="287"/>
        <end position="309"/>
    </location>
</feature>
<accession>A0A165K0C2</accession>
<dbReference type="Gene3D" id="1.20.1250.20">
    <property type="entry name" value="MFS general substrate transporter like domains"/>
    <property type="match status" value="1"/>
</dbReference>
<evidence type="ECO:0000256" key="3">
    <source>
        <dbReference type="ARBA" id="ARBA00022692"/>
    </source>
</evidence>
<keyword evidence="5 6" id="KW-0472">Membrane</keyword>
<dbReference type="InterPro" id="IPR036259">
    <property type="entry name" value="MFS_trans_sf"/>
</dbReference>
<dbReference type="AlphaFoldDB" id="A0A165K0C2"/>
<evidence type="ECO:0000256" key="5">
    <source>
        <dbReference type="ARBA" id="ARBA00023136"/>
    </source>
</evidence>